<dbReference type="PROSITE" id="PS51819">
    <property type="entry name" value="VOC"/>
    <property type="match status" value="1"/>
</dbReference>
<reference evidence="2" key="1">
    <citation type="submission" date="2019-09" db="EMBL/GenBank/DDBJ databases">
        <authorList>
            <person name="Teo W.F.A."/>
            <person name="Duangmal K."/>
        </authorList>
    </citation>
    <scope>NUCLEOTIDE SEQUENCE [LARGE SCALE GENOMIC DNA]</scope>
    <source>
        <strain evidence="2">K81G1</strain>
    </source>
</reference>
<protein>
    <submittedName>
        <fullName evidence="2">VOC family protein</fullName>
    </submittedName>
</protein>
<dbReference type="AlphaFoldDB" id="A0A5N0V607"/>
<evidence type="ECO:0000313" key="2">
    <source>
        <dbReference type="EMBL" id="KAA9159952.1"/>
    </source>
</evidence>
<proteinExistence type="predicted"/>
<keyword evidence="3" id="KW-1185">Reference proteome</keyword>
<dbReference type="SUPFAM" id="SSF54593">
    <property type="entry name" value="Glyoxalase/Bleomycin resistance protein/Dihydroxybiphenyl dioxygenase"/>
    <property type="match status" value="1"/>
</dbReference>
<dbReference type="Gene3D" id="3.10.180.10">
    <property type="entry name" value="2,3-Dihydroxybiphenyl 1,2-Dioxygenase, domain 1"/>
    <property type="match status" value="1"/>
</dbReference>
<dbReference type="Pfam" id="PF00903">
    <property type="entry name" value="Glyoxalase"/>
    <property type="match status" value="1"/>
</dbReference>
<dbReference type="OrthoDB" id="9798201at2"/>
<accession>A0A5N0V607</accession>
<gene>
    <name evidence="2" type="ORF">FPZ12_018845</name>
</gene>
<dbReference type="EMBL" id="VMNW02000026">
    <property type="protein sequence ID" value="KAA9159952.1"/>
    <property type="molecule type" value="Genomic_DNA"/>
</dbReference>
<organism evidence="2 3">
    <name type="scientific">Amycolatopsis acidicola</name>
    <dbReference type="NCBI Taxonomy" id="2596893"/>
    <lineage>
        <taxon>Bacteria</taxon>
        <taxon>Bacillati</taxon>
        <taxon>Actinomycetota</taxon>
        <taxon>Actinomycetes</taxon>
        <taxon>Pseudonocardiales</taxon>
        <taxon>Pseudonocardiaceae</taxon>
        <taxon>Amycolatopsis</taxon>
    </lineage>
</organism>
<dbReference type="InterPro" id="IPR037523">
    <property type="entry name" value="VOC_core"/>
</dbReference>
<evidence type="ECO:0000313" key="3">
    <source>
        <dbReference type="Proteomes" id="UP000319769"/>
    </source>
</evidence>
<evidence type="ECO:0000259" key="1">
    <source>
        <dbReference type="PROSITE" id="PS51819"/>
    </source>
</evidence>
<dbReference type="Proteomes" id="UP000319769">
    <property type="component" value="Unassembled WGS sequence"/>
</dbReference>
<sequence>MVMRVAVPVLPCRDVQAAWSYFTDALGFDTIFTWETPPSYAAVIRDTAEFHLYAESSVGPARVTVVVDDVDSCHDELRARGAEIVEPLANRPYGMRDFNVRTPDGHLLIFSQPLTEYGRPSADQPEE</sequence>
<dbReference type="RefSeq" id="WP_144755441.1">
    <property type="nucleotide sequence ID" value="NZ_VMNW02000026.1"/>
</dbReference>
<dbReference type="InterPro" id="IPR004360">
    <property type="entry name" value="Glyas_Fos-R_dOase_dom"/>
</dbReference>
<name>A0A5N0V607_9PSEU</name>
<dbReference type="InterPro" id="IPR029068">
    <property type="entry name" value="Glyas_Bleomycin-R_OHBP_Dase"/>
</dbReference>
<feature type="domain" description="VOC" evidence="1">
    <location>
        <begin position="4"/>
        <end position="113"/>
    </location>
</feature>
<comment type="caution">
    <text evidence="2">The sequence shown here is derived from an EMBL/GenBank/DDBJ whole genome shotgun (WGS) entry which is preliminary data.</text>
</comment>